<dbReference type="InterPro" id="IPR001466">
    <property type="entry name" value="Beta-lactam-related"/>
</dbReference>
<feature type="transmembrane region" description="Helical" evidence="11">
    <location>
        <begin position="73"/>
        <end position="93"/>
    </location>
</feature>
<evidence type="ECO:0000256" key="2">
    <source>
        <dbReference type="ARBA" id="ARBA00022670"/>
    </source>
</evidence>
<feature type="domain" description="Beta-lactamase-related" evidence="12">
    <location>
        <begin position="107"/>
        <end position="431"/>
    </location>
</feature>
<dbReference type="GO" id="GO:0008237">
    <property type="term" value="F:metallopeptidase activity"/>
    <property type="evidence" value="ECO:0007669"/>
    <property type="project" value="UniProtKB-KW"/>
</dbReference>
<keyword evidence="11" id="KW-0472">Membrane</keyword>
<evidence type="ECO:0000256" key="6">
    <source>
        <dbReference type="ARBA" id="ARBA00022997"/>
    </source>
</evidence>
<evidence type="ECO:0000313" key="13">
    <source>
        <dbReference type="EMBL" id="QDT10831.1"/>
    </source>
</evidence>
<accession>A0A517NUN0</accession>
<evidence type="ECO:0000256" key="10">
    <source>
        <dbReference type="HAMAP-Rule" id="MF_01924"/>
    </source>
</evidence>
<comment type="catalytic activity">
    <reaction evidence="1 10">
        <text>D-alanyl-D-alanine + H2O = 2 D-alanine</text>
        <dbReference type="Rhea" id="RHEA:20661"/>
        <dbReference type="ChEBI" id="CHEBI:15377"/>
        <dbReference type="ChEBI" id="CHEBI:57416"/>
        <dbReference type="ChEBI" id="CHEBI:57822"/>
        <dbReference type="EC" id="3.4.13.22"/>
    </reaction>
</comment>
<evidence type="ECO:0000256" key="11">
    <source>
        <dbReference type="SAM" id="Phobius"/>
    </source>
</evidence>
<dbReference type="PANTHER" id="PTHR22935">
    <property type="entry name" value="PENICILLIN-BINDING PROTEIN"/>
    <property type="match status" value="1"/>
</dbReference>
<evidence type="ECO:0000256" key="9">
    <source>
        <dbReference type="ARBA" id="ARBA00038473"/>
    </source>
</evidence>
<dbReference type="SUPFAM" id="SSF55166">
    <property type="entry name" value="Hedgehog/DD-peptidase"/>
    <property type="match status" value="1"/>
</dbReference>
<comment type="cofactor">
    <cofactor evidence="10">
        <name>Zn(2+)</name>
        <dbReference type="ChEBI" id="CHEBI:29105"/>
    </cofactor>
    <text evidence="10">Binds 1 zinc ion per subunit.</text>
</comment>
<dbReference type="GO" id="GO:0160237">
    <property type="term" value="F:D-Ala-D-Ala dipeptidase activity"/>
    <property type="evidence" value="ECO:0007669"/>
    <property type="project" value="UniProtKB-EC"/>
</dbReference>
<dbReference type="AlphaFoldDB" id="A0A517NUN0"/>
<comment type="similarity">
    <text evidence="9">Belongs to the beta-lactamase family.</text>
</comment>
<comment type="function">
    <text evidence="10">Catalyzes hydrolysis of the D-alanyl-D-alanine dipeptide.</text>
</comment>
<dbReference type="InterPro" id="IPR000755">
    <property type="entry name" value="A_A_dipeptidase"/>
</dbReference>
<keyword evidence="3 10" id="KW-0479">Metal-binding</keyword>
<dbReference type="Gene3D" id="3.30.1380.10">
    <property type="match status" value="1"/>
</dbReference>
<dbReference type="Pfam" id="PF00144">
    <property type="entry name" value="Beta-lactamase"/>
    <property type="match status" value="2"/>
</dbReference>
<keyword evidence="6 10" id="KW-0224">Dipeptidase</keyword>
<feature type="domain" description="Beta-lactamase-related" evidence="12">
    <location>
        <begin position="460"/>
        <end position="780"/>
    </location>
</feature>
<dbReference type="Proteomes" id="UP000319817">
    <property type="component" value="Chromosome"/>
</dbReference>
<dbReference type="Gene3D" id="3.40.710.10">
    <property type="entry name" value="DD-peptidase/beta-lactamase superfamily"/>
    <property type="match status" value="2"/>
</dbReference>
<dbReference type="InterPro" id="IPR036849">
    <property type="entry name" value="Enolase-like_C_sf"/>
</dbReference>
<keyword evidence="5 10" id="KW-0862">Zinc</keyword>
<dbReference type="GO" id="GO:0008270">
    <property type="term" value="F:zinc ion binding"/>
    <property type="evidence" value="ECO:0007669"/>
    <property type="project" value="UniProtKB-UniRule"/>
</dbReference>
<evidence type="ECO:0000256" key="1">
    <source>
        <dbReference type="ARBA" id="ARBA00001362"/>
    </source>
</evidence>
<keyword evidence="8" id="KW-0961">Cell wall biogenesis/degradation</keyword>
<evidence type="ECO:0000259" key="12">
    <source>
        <dbReference type="Pfam" id="PF00144"/>
    </source>
</evidence>
<dbReference type="InterPro" id="IPR012338">
    <property type="entry name" value="Beta-lactam/transpept-like"/>
</dbReference>
<reference evidence="13 14" key="1">
    <citation type="submission" date="2019-02" db="EMBL/GenBank/DDBJ databases">
        <title>Deep-cultivation of Planctomycetes and their phenomic and genomic characterization uncovers novel biology.</title>
        <authorList>
            <person name="Wiegand S."/>
            <person name="Jogler M."/>
            <person name="Boedeker C."/>
            <person name="Pinto D."/>
            <person name="Vollmers J."/>
            <person name="Rivas-Marin E."/>
            <person name="Kohn T."/>
            <person name="Peeters S.H."/>
            <person name="Heuer A."/>
            <person name="Rast P."/>
            <person name="Oberbeckmann S."/>
            <person name="Bunk B."/>
            <person name="Jeske O."/>
            <person name="Meyerdierks A."/>
            <person name="Storesund J.E."/>
            <person name="Kallscheuer N."/>
            <person name="Luecker S."/>
            <person name="Lage O.M."/>
            <person name="Pohl T."/>
            <person name="Merkel B.J."/>
            <person name="Hornburger P."/>
            <person name="Mueller R.-W."/>
            <person name="Bruemmer F."/>
            <person name="Labrenz M."/>
            <person name="Spormann A.M."/>
            <person name="Op den Camp H."/>
            <person name="Overmann J."/>
            <person name="Amann R."/>
            <person name="Jetten M.S.M."/>
            <person name="Mascher T."/>
            <person name="Medema M.H."/>
            <person name="Devos D.P."/>
            <person name="Kaster A.-K."/>
            <person name="Ovreas L."/>
            <person name="Rohde M."/>
            <person name="Galperin M.Y."/>
            <person name="Jogler C."/>
        </authorList>
    </citation>
    <scope>NUCLEOTIDE SEQUENCE [LARGE SCALE GENOMIC DNA]</scope>
    <source>
        <strain evidence="13 14">K23_9</strain>
    </source>
</reference>
<keyword evidence="11" id="KW-1133">Transmembrane helix</keyword>
<dbReference type="SUPFAM" id="SSF56601">
    <property type="entry name" value="beta-lactamase/transpeptidase-like"/>
    <property type="match status" value="2"/>
</dbReference>
<evidence type="ECO:0000256" key="8">
    <source>
        <dbReference type="ARBA" id="ARBA00023316"/>
    </source>
</evidence>
<dbReference type="EMBL" id="CP036526">
    <property type="protein sequence ID" value="QDT10831.1"/>
    <property type="molecule type" value="Genomic_DNA"/>
</dbReference>
<dbReference type="SUPFAM" id="SSF51604">
    <property type="entry name" value="Enolase C-terminal domain-like"/>
    <property type="match status" value="1"/>
</dbReference>
<feature type="binding site" evidence="10">
    <location>
        <position position="1120"/>
    </location>
    <ligand>
        <name>Zn(2+)</name>
        <dbReference type="ChEBI" id="CHEBI:29105"/>
        <note>catalytic</note>
    </ligand>
</feature>
<dbReference type="Pfam" id="PF01427">
    <property type="entry name" value="Peptidase_M15"/>
    <property type="match status" value="1"/>
</dbReference>
<dbReference type="GO" id="GO:0071555">
    <property type="term" value="P:cell wall organization"/>
    <property type="evidence" value="ECO:0007669"/>
    <property type="project" value="UniProtKB-KW"/>
</dbReference>
<protein>
    <recommendedName>
        <fullName evidence="10">D-alanyl-D-alanine dipeptidase</fullName>
        <shortName evidence="10">D-Ala-D-Ala dipeptidase</shortName>
        <ecNumber evidence="10">3.4.13.22</ecNumber>
    </recommendedName>
</protein>
<evidence type="ECO:0000313" key="14">
    <source>
        <dbReference type="Proteomes" id="UP000319817"/>
    </source>
</evidence>
<dbReference type="InterPro" id="IPR009045">
    <property type="entry name" value="Zn_M74/Hedgehog-like"/>
</dbReference>
<sequence length="1210" mass="134290">MVGCMVDSSVGIAGAAQLLPLLDYADLDGAALISEDIATGVVVDNGRIRLGDGFWKRRSTYKQAQRRERVMRAFRILLVTILFAGLVPVELYGQTSPALGHQTDEQIDSLVDRLMRGEGVPGISVAVAKQNQLVYSKGFGLADVENSVPATDQTLYRTASIAKPMAAAVVLSLMEEGKLNLDEDVRTYVPHFGKKRWVVTSRQLLGHLGGIRHYKSSAEASSTEHFFSLQSALKTFANDRLIHKPGSKYRYSSFGYNLLGSVSEGAAEESFPHLLQKRVLGPAGMVHTVVDDTYVVIPNRASGYIRATESLLTTLPDDHNWVLGKLYNSKLHDTSMKIPGGGLLSTASDLVRFATALNQRKLLKQSTLQTMWTRQRTSDNKPTSYGLGWSVGEKSGRRAVWHGGAQSGTSTTLLLYPDTGTCVALMSNLQRLKLMETAVAIADVVDPPTYDYAPAIEKLKAAVRYEVAEKDLPAFSISMVDRNKTVWADGFGFQDAEKKTPATAGTVYRVGSISKLFTDIAVVQLAEEGKLDLDAPIQKYLPGFQPNNPFGVKQTLRQMMTHRSGLVRESPVGNYFDPDEPSLTETVASLNQTKLVYEPDTKTKYSNAAIAVVGSVLENQLDVTHPQRVRQSIFEPLGMTNSSFVATPEIAPKIATGWMWTYDDRRSEAPSFLLGTGPAGNLYSNVIDLSKFLSCLFNDGRTESGRILQPDSLTEMISPRKDKNGKSVGYGLGFRISSLDGHTKVGHGGAVYGFSTQLGALPQRKLGVAAASSLDASNGVVSRLTNYALRLMLATQDGKALPEYRSTIAIPADRISNLLGTYREVDGDAEENRFTQISQLNGRVMMERGSFRHDLRAAADDGSIITDDVIGADTEVKREGEDRLRVGDLTFERLPNIPPQEIPKRWRGLIGEYGWDHNTLYILEDNGKLYALIEWFYRYPLKEVSENVFEFPNYGLYHGEGLKFTRTPDGRATEVNAAEVVFKRREVGTKDGETFKIKPVKPIDELRAKALAANPPVEQGDFREANLTELVQLDPTIKLDIRYATTNNFTGAVFYKQPKAFMQHPAAEAVVRANARVRSRGLGLLINDAYRPWHVTKMFWDATPGDLKDFVANPANGSRHNRGCAVDLTLYDLKTGEPIQMVAGYDEFSPRSFPMYPGGTSRQRWYRDLLRRTMEAEGFTIYEFEWWHFDFGDWKKYRIGNVTFEEIDHH</sequence>
<dbReference type="PANTHER" id="PTHR22935:SF95">
    <property type="entry name" value="BETA-LACTAMASE-LIKE 1-RELATED"/>
    <property type="match status" value="1"/>
</dbReference>
<evidence type="ECO:0000256" key="3">
    <source>
        <dbReference type="ARBA" id="ARBA00022723"/>
    </source>
</evidence>
<dbReference type="EC" id="3.4.13.22" evidence="10"/>
<keyword evidence="7 10" id="KW-0482">Metalloprotease</keyword>
<feature type="binding site" evidence="10">
    <location>
        <position position="1188"/>
    </location>
    <ligand>
        <name>Zn(2+)</name>
        <dbReference type="ChEBI" id="CHEBI:29105"/>
        <note>catalytic</note>
    </ligand>
</feature>
<keyword evidence="11" id="KW-0812">Transmembrane</keyword>
<keyword evidence="2 10" id="KW-0645">Protease</keyword>
<feature type="site" description="Transition state stabilizer" evidence="10">
    <location>
        <position position="1091"/>
    </location>
</feature>
<evidence type="ECO:0000256" key="4">
    <source>
        <dbReference type="ARBA" id="ARBA00022801"/>
    </source>
</evidence>
<feature type="active site" description="Proton donor/acceptor" evidence="10">
    <location>
        <position position="1185"/>
    </location>
</feature>
<name>A0A517NUN0_9BACT</name>
<dbReference type="GO" id="GO:0006508">
    <property type="term" value="P:proteolysis"/>
    <property type="evidence" value="ECO:0007669"/>
    <property type="project" value="UniProtKB-KW"/>
</dbReference>
<dbReference type="HAMAP" id="MF_01924">
    <property type="entry name" value="A_A_dipeptidase"/>
    <property type="match status" value="1"/>
</dbReference>
<proteinExistence type="inferred from homology"/>
<dbReference type="Gene3D" id="3.20.20.120">
    <property type="entry name" value="Enolase-like C-terminal domain"/>
    <property type="match status" value="1"/>
</dbReference>
<dbReference type="InterPro" id="IPR051478">
    <property type="entry name" value="Beta-lactamase-like_AB/R"/>
</dbReference>
<comment type="similarity">
    <text evidence="10">Belongs to the peptidase M15D family.</text>
</comment>
<dbReference type="CDD" id="cd14840">
    <property type="entry name" value="D-Ala-D-Ala_dipeptidase_Aad"/>
    <property type="match status" value="1"/>
</dbReference>
<organism evidence="13 14">
    <name type="scientific">Stieleria marina</name>
    <dbReference type="NCBI Taxonomy" id="1930275"/>
    <lineage>
        <taxon>Bacteria</taxon>
        <taxon>Pseudomonadati</taxon>
        <taxon>Planctomycetota</taxon>
        <taxon>Planctomycetia</taxon>
        <taxon>Pirellulales</taxon>
        <taxon>Pirellulaceae</taxon>
        <taxon>Stieleria</taxon>
    </lineage>
</organism>
<gene>
    <name evidence="13" type="primary">ddpX</name>
    <name evidence="13" type="ORF">K239x_28220</name>
</gene>
<feature type="binding site" evidence="10">
    <location>
        <position position="1127"/>
    </location>
    <ligand>
        <name>Zn(2+)</name>
        <dbReference type="ChEBI" id="CHEBI:29105"/>
        <note>catalytic</note>
    </ligand>
</feature>
<evidence type="ECO:0000256" key="5">
    <source>
        <dbReference type="ARBA" id="ARBA00022833"/>
    </source>
</evidence>
<evidence type="ECO:0000256" key="7">
    <source>
        <dbReference type="ARBA" id="ARBA00023049"/>
    </source>
</evidence>
<keyword evidence="4 10" id="KW-0378">Hydrolase</keyword>
<keyword evidence="14" id="KW-1185">Reference proteome</keyword>